<dbReference type="GeneID" id="75172098"/>
<reference evidence="12" key="3">
    <citation type="submission" date="2018-08" db="EMBL/GenBank/DDBJ databases">
        <authorList>
            <person name="Ashton P.M."/>
            <person name="Dallman T."/>
            <person name="Nair S."/>
            <person name="De Pinna E."/>
            <person name="Peters T."/>
            <person name="Grant K."/>
        </authorList>
    </citation>
    <scope>NUCLEOTIDE SEQUENCE [LARGE SCALE GENOMIC DNA]</scope>
    <source>
        <strain evidence="12">29290</strain>
    </source>
</reference>
<evidence type="ECO:0000313" key="3">
    <source>
        <dbReference type="EMBL" id="AKJ20203.1"/>
    </source>
</evidence>
<evidence type="ECO:0000313" key="9">
    <source>
        <dbReference type="EMBL" id="HAD3314448.1"/>
    </source>
</evidence>
<evidence type="ECO:0000313" key="10">
    <source>
        <dbReference type="EMBL" id="HAF0196913.1"/>
    </source>
</evidence>
<dbReference type="InterPro" id="IPR010927">
    <property type="entry name" value="T4SS_TraH"/>
</dbReference>
<organism evidence="2">
    <name type="scientific">Salmonella typhimurium</name>
    <dbReference type="NCBI Taxonomy" id="90371"/>
    <lineage>
        <taxon>Bacteria</taxon>
        <taxon>Pseudomonadati</taxon>
        <taxon>Pseudomonadota</taxon>
        <taxon>Gammaproteobacteria</taxon>
        <taxon>Enterobacterales</taxon>
        <taxon>Enterobacteriaceae</taxon>
        <taxon>Salmonella</taxon>
    </lineage>
</organism>
<sequence length="471" mass="50340">MRADFHVCAKKLLLSLAVCTAMIAPNAVADNAMRNIFNGMMTTTSPASFETATRTGVVGGSFSYRTTNVNTNLVSMSFPKASVGCNGIDVFLGSFSMINGDQLVQVARGIAQGAAIYAFNVAVSAICADCAATINDIQNKLQALNKFAKDSCNATYSFLTENVGPPSQFANAVSSGPASMLGTLNGLLPDFGSSMTKSPETVTSQVKAKDPEEFAEKFSGNLFYMSFMDIDKGSMNIGGVTELSGYRLAEQLMSLVGTVIINWDAKGEKAGMEVRPSTMTVSDFIMGPPAGGSIKMLKCSPAPDPASARKSQCLVMSEVTDGGFKGLKDTISDLLIQVQTKAISDVRISDDELRIISYIGIPTILDSLQTFDVPEGYAYIQDISAIAATSLVINMLRQVEAKISAMNIPSESLSGRRQDLTRLSENLTNQVKAAYELTRSQVGNSSDVISAWDDRRLKRKAFMESLRGTGN</sequence>
<dbReference type="EMBL" id="KP899805">
    <property type="protein sequence ID" value="AKJ20203.1"/>
    <property type="molecule type" value="Genomic_DNA"/>
</dbReference>
<dbReference type="EMBL" id="DAANFW010000030">
    <property type="protein sequence ID" value="HAC9693368.1"/>
    <property type="molecule type" value="Genomic_DNA"/>
</dbReference>
<dbReference type="EMBL" id="KP899804">
    <property type="protein sequence ID" value="AKJ20007.1"/>
    <property type="molecule type" value="Genomic_DNA"/>
</dbReference>
<reference evidence="7" key="4">
    <citation type="submission" date="2019-08" db="EMBL/GenBank/DDBJ databases">
        <authorList>
            <consortium name="NCBI Pathogen Detection Project"/>
        </authorList>
    </citation>
    <scope>NUCLEOTIDE SEQUENCE</scope>
    <source>
        <strain evidence="11">2011-60-876-1</strain>
        <strain evidence="10">373DRC</strain>
        <strain evidence="7">D14916</strain>
        <strain evidence="8">I32</strain>
        <strain evidence="5">S05012-15</strain>
        <strain evidence="6">S05117-15</strain>
        <strain evidence="9">Typhimurium</strain>
    </source>
</reference>
<dbReference type="EMBL" id="DAATVE010000035">
    <property type="protein sequence ID" value="HAF0254281.1"/>
    <property type="molecule type" value="Genomic_DNA"/>
</dbReference>
<reference evidence="2" key="1">
    <citation type="submission" date="2015-03" db="EMBL/GenBank/DDBJ databases">
        <title>Complete genome sequences of four Salmonella Typhimurium IncHI1 plasmids and their characteristics.</title>
        <authorList>
            <person name="Kubasova T."/>
            <person name="Matiasovicova J."/>
            <person name="Cejkova D."/>
            <person name="Sekelova Z."/>
            <person name="Polansky O."/>
            <person name="Medvecky M."/>
            <person name="Rychlik I."/>
            <person name="Juricova H."/>
        </authorList>
    </citation>
    <scope>NUCLEOTIDE SEQUENCE</scope>
    <source>
        <strain evidence="3">109/9</strain>
        <strain evidence="4">B71</strain>
        <strain evidence="2">F8475</strain>
        <plasmid evidence="3">p109/9</plasmid>
        <plasmid evidence="4">pB71</plasmid>
        <plasmid evidence="2">pF8475</plasmid>
    </source>
</reference>
<dbReference type="EMBL" id="DAAOJG010000031">
    <property type="protein sequence ID" value="HAD3314448.1"/>
    <property type="molecule type" value="Genomic_DNA"/>
</dbReference>
<geneLocation type="plasmid" evidence="2">
    <name>pF8475</name>
</geneLocation>
<dbReference type="EMBL" id="DAATUV010000016">
    <property type="protein sequence ID" value="HAF0196913.1"/>
    <property type="molecule type" value="Genomic_DNA"/>
</dbReference>
<dbReference type="EMBL" id="DAANHM010000036">
    <property type="protein sequence ID" value="HAC9896257.1"/>
    <property type="molecule type" value="Genomic_DNA"/>
</dbReference>
<evidence type="ECO:0000313" key="11">
    <source>
        <dbReference type="EMBL" id="HAF0254281.1"/>
    </source>
</evidence>
<evidence type="ECO:0000313" key="5">
    <source>
        <dbReference type="EMBL" id="HAC9687763.1"/>
    </source>
</evidence>
<evidence type="ECO:0000313" key="4">
    <source>
        <dbReference type="EMBL" id="AKJ20380.1"/>
    </source>
</evidence>
<feature type="signal peptide" evidence="1">
    <location>
        <begin position="1"/>
        <end position="29"/>
    </location>
</feature>
<accession>A0A0G3B591</accession>
<dbReference type="Pfam" id="PF06122">
    <property type="entry name" value="TraH"/>
    <property type="match status" value="1"/>
</dbReference>
<evidence type="ECO:0000313" key="6">
    <source>
        <dbReference type="EMBL" id="HAC9693368.1"/>
    </source>
</evidence>
<evidence type="ECO:0000313" key="7">
    <source>
        <dbReference type="EMBL" id="HAC9822380.1"/>
    </source>
</evidence>
<gene>
    <name evidence="2" type="primary">traH</name>
    <name evidence="3" type="synonym">trhH</name>
    <name evidence="12" type="ORF">AU613_19005</name>
    <name evidence="6" type="ORF">G0K70_22450</name>
    <name evidence="5" type="ORF">G0K78_19530</name>
    <name evidence="7" type="ORF">G0L07_11455</name>
    <name evidence="8" type="ORF">G0L24_19695</name>
    <name evidence="9" type="ORF">G1O83_23870</name>
    <name evidence="11" type="ORF">G9C49_004299</name>
    <name evidence="10" type="ORF">GTH89_14470</name>
</gene>
<geneLocation type="plasmid" evidence="3">
    <name>p109/9</name>
</geneLocation>
<accession>A0A6C8YUU2</accession>
<proteinExistence type="predicted"/>
<reference evidence="5" key="2">
    <citation type="journal article" date="2018" name="Genome Biol.">
        <title>SKESA: strategic k-mer extension for scrupulous assemblies.</title>
        <authorList>
            <person name="Souvorov A."/>
            <person name="Agarwala R."/>
            <person name="Lipman D.J."/>
        </authorList>
    </citation>
    <scope>NUCLEOTIDE SEQUENCE</scope>
    <source>
        <strain evidence="11">2011-60-876-1</strain>
        <strain evidence="10">373DRC</strain>
        <strain evidence="7">D14916</strain>
        <strain evidence="8">I32</strain>
        <strain evidence="5">S05012-15</strain>
        <strain evidence="6">S05117-15</strain>
        <strain evidence="9">Typhimurium</strain>
    </source>
</reference>
<name>A0A0G3B591_SALTM</name>
<dbReference type="EMBL" id="KP899806">
    <property type="protein sequence ID" value="AKJ20380.1"/>
    <property type="molecule type" value="Genomic_DNA"/>
</dbReference>
<evidence type="ECO:0000313" key="8">
    <source>
        <dbReference type="EMBL" id="HAC9896257.1"/>
    </source>
</evidence>
<keyword evidence="2" id="KW-0614">Plasmid</keyword>
<dbReference type="EMBL" id="DAANFV010000017">
    <property type="protein sequence ID" value="HAC9687763.1"/>
    <property type="molecule type" value="Genomic_DNA"/>
</dbReference>
<protein>
    <submittedName>
        <fullName evidence="5">Conjugal transfer protein</fullName>
    </submittedName>
    <submittedName>
        <fullName evidence="2">Pilus-assembly protein TraH</fullName>
    </submittedName>
    <submittedName>
        <fullName evidence="3">TrhH</fullName>
    </submittedName>
</protein>
<dbReference type="EMBL" id="DAANGX010000033">
    <property type="protein sequence ID" value="HAC9822380.1"/>
    <property type="molecule type" value="Genomic_DNA"/>
</dbReference>
<dbReference type="AlphaFoldDB" id="A0A0G3B591"/>
<dbReference type="RefSeq" id="WP_001200841.1">
    <property type="nucleotide sequence ID" value="NZ_CBDFRU010000025.1"/>
</dbReference>
<evidence type="ECO:0000313" key="2">
    <source>
        <dbReference type="EMBL" id="AKJ20007.1"/>
    </source>
</evidence>
<dbReference type="EMBL" id="RSUA01000042">
    <property type="protein sequence ID" value="MIT50940.1"/>
    <property type="molecule type" value="Genomic_DNA"/>
</dbReference>
<evidence type="ECO:0000256" key="1">
    <source>
        <dbReference type="SAM" id="SignalP"/>
    </source>
</evidence>
<evidence type="ECO:0000313" key="12">
    <source>
        <dbReference type="EMBL" id="MIT50940.1"/>
    </source>
</evidence>
<geneLocation type="plasmid" evidence="4">
    <name>pB71</name>
</geneLocation>
<feature type="chain" id="PRO_5011852216" evidence="1">
    <location>
        <begin position="30"/>
        <end position="471"/>
    </location>
</feature>
<keyword evidence="1" id="KW-0732">Signal</keyword>
<dbReference type="Proteomes" id="UP000885258">
    <property type="component" value="Unassembled WGS sequence"/>
</dbReference>